<evidence type="ECO:0000256" key="2">
    <source>
        <dbReference type="ARBA" id="ARBA00023015"/>
    </source>
</evidence>
<dbReference type="NCBIfam" id="TIGR02937">
    <property type="entry name" value="sigma70-ECF"/>
    <property type="match status" value="1"/>
</dbReference>
<dbReference type="RefSeq" id="WP_369191645.1">
    <property type="nucleotide sequence ID" value="NZ_CP163431.1"/>
</dbReference>
<dbReference type="InterPro" id="IPR036388">
    <property type="entry name" value="WH-like_DNA-bd_sf"/>
</dbReference>
<feature type="domain" description="RNA polymerase sigma-70 region 2" evidence="6">
    <location>
        <begin position="30"/>
        <end position="93"/>
    </location>
</feature>
<keyword evidence="3" id="KW-0731">Sigma factor</keyword>
<evidence type="ECO:0000313" key="8">
    <source>
        <dbReference type="EMBL" id="XDQ06780.1"/>
    </source>
</evidence>
<evidence type="ECO:0000259" key="6">
    <source>
        <dbReference type="Pfam" id="PF04542"/>
    </source>
</evidence>
<dbReference type="InterPro" id="IPR013249">
    <property type="entry name" value="RNA_pol_sigma70_r4_t2"/>
</dbReference>
<dbReference type="SUPFAM" id="SSF88659">
    <property type="entry name" value="Sigma3 and sigma4 domains of RNA polymerase sigma factors"/>
    <property type="match status" value="1"/>
</dbReference>
<accession>A0AB39MK53</accession>
<feature type="domain" description="RNA polymerase sigma factor 70 region 4 type 2" evidence="7">
    <location>
        <begin position="124"/>
        <end position="178"/>
    </location>
</feature>
<evidence type="ECO:0000256" key="4">
    <source>
        <dbReference type="ARBA" id="ARBA00023125"/>
    </source>
</evidence>
<dbReference type="InterPro" id="IPR007627">
    <property type="entry name" value="RNA_pol_sigma70_r2"/>
</dbReference>
<dbReference type="AlphaFoldDB" id="A0AB39MK53"/>
<dbReference type="EMBL" id="CP163431">
    <property type="protein sequence ID" value="XDQ06780.1"/>
    <property type="molecule type" value="Genomic_DNA"/>
</dbReference>
<sequence length="246" mass="26258">MGDVAGAAHKEDAALTRAAQAGEVAALGLLLERHRAGMRAVAVSILGPGADADDVMQDAALTALLRIGDVREPTAVGAWLRMVVRNAARLVLRESATVRPVSELPLPSPHLGPEQWLERNALRDWVWEALAELSPVLRMPLLLRYFATGITSYERIAEVCGTPVGTVRSRLSQGRAKLATALAATADAPHGDAAQQLRASRAEVHELLAAAGPVPVMERRQDPYPQALAPRRPLALPLNERAGQVS</sequence>
<evidence type="ECO:0000256" key="3">
    <source>
        <dbReference type="ARBA" id="ARBA00023082"/>
    </source>
</evidence>
<reference evidence="8" key="1">
    <citation type="submission" date="2024-07" db="EMBL/GenBank/DDBJ databases">
        <authorList>
            <person name="Yu S.T."/>
        </authorList>
    </citation>
    <scope>NUCLEOTIDE SEQUENCE</scope>
    <source>
        <strain evidence="8">R08</strain>
    </source>
</reference>
<dbReference type="PANTHER" id="PTHR43133:SF8">
    <property type="entry name" value="RNA POLYMERASE SIGMA FACTOR HI_1459-RELATED"/>
    <property type="match status" value="1"/>
</dbReference>
<protein>
    <submittedName>
        <fullName evidence="8">RNA polymerase sigma factor</fullName>
    </submittedName>
</protein>
<proteinExistence type="inferred from homology"/>
<evidence type="ECO:0000256" key="1">
    <source>
        <dbReference type="ARBA" id="ARBA00010641"/>
    </source>
</evidence>
<dbReference type="Gene3D" id="1.10.1740.10">
    <property type="match status" value="1"/>
</dbReference>
<dbReference type="GO" id="GO:0006352">
    <property type="term" value="P:DNA-templated transcription initiation"/>
    <property type="evidence" value="ECO:0007669"/>
    <property type="project" value="InterPro"/>
</dbReference>
<dbReference type="PANTHER" id="PTHR43133">
    <property type="entry name" value="RNA POLYMERASE ECF-TYPE SIGMA FACTO"/>
    <property type="match status" value="1"/>
</dbReference>
<name>A0AB39MK53_9ACTN</name>
<dbReference type="InterPro" id="IPR013324">
    <property type="entry name" value="RNA_pol_sigma_r3/r4-like"/>
</dbReference>
<dbReference type="Pfam" id="PF08281">
    <property type="entry name" value="Sigma70_r4_2"/>
    <property type="match status" value="1"/>
</dbReference>
<dbReference type="Pfam" id="PF04542">
    <property type="entry name" value="Sigma70_r2"/>
    <property type="match status" value="1"/>
</dbReference>
<dbReference type="Gene3D" id="1.10.10.10">
    <property type="entry name" value="Winged helix-like DNA-binding domain superfamily/Winged helix DNA-binding domain"/>
    <property type="match status" value="1"/>
</dbReference>
<keyword evidence="2" id="KW-0805">Transcription regulation</keyword>
<evidence type="ECO:0000256" key="5">
    <source>
        <dbReference type="ARBA" id="ARBA00023163"/>
    </source>
</evidence>
<dbReference type="InterPro" id="IPR013325">
    <property type="entry name" value="RNA_pol_sigma_r2"/>
</dbReference>
<comment type="similarity">
    <text evidence="1">Belongs to the sigma-70 factor family. ECF subfamily.</text>
</comment>
<gene>
    <name evidence="8" type="ORF">AB5J58_44290</name>
</gene>
<dbReference type="GO" id="GO:0003677">
    <property type="term" value="F:DNA binding"/>
    <property type="evidence" value="ECO:0007669"/>
    <property type="project" value="UniProtKB-KW"/>
</dbReference>
<keyword evidence="5" id="KW-0804">Transcription</keyword>
<organism evidence="8">
    <name type="scientific">Streptomyces sp. R08</name>
    <dbReference type="NCBI Taxonomy" id="3238624"/>
    <lineage>
        <taxon>Bacteria</taxon>
        <taxon>Bacillati</taxon>
        <taxon>Actinomycetota</taxon>
        <taxon>Actinomycetes</taxon>
        <taxon>Kitasatosporales</taxon>
        <taxon>Streptomycetaceae</taxon>
        <taxon>Streptomyces</taxon>
    </lineage>
</organism>
<evidence type="ECO:0000259" key="7">
    <source>
        <dbReference type="Pfam" id="PF08281"/>
    </source>
</evidence>
<keyword evidence="4" id="KW-0238">DNA-binding</keyword>
<dbReference type="SUPFAM" id="SSF88946">
    <property type="entry name" value="Sigma2 domain of RNA polymerase sigma factors"/>
    <property type="match status" value="1"/>
</dbReference>
<dbReference type="InterPro" id="IPR014284">
    <property type="entry name" value="RNA_pol_sigma-70_dom"/>
</dbReference>
<dbReference type="GO" id="GO:0016987">
    <property type="term" value="F:sigma factor activity"/>
    <property type="evidence" value="ECO:0007669"/>
    <property type="project" value="UniProtKB-KW"/>
</dbReference>
<dbReference type="InterPro" id="IPR039425">
    <property type="entry name" value="RNA_pol_sigma-70-like"/>
</dbReference>